<evidence type="ECO:0000313" key="3">
    <source>
        <dbReference type="Proteomes" id="UP000257109"/>
    </source>
</evidence>
<dbReference type="AlphaFoldDB" id="A0A371GX24"/>
<proteinExistence type="predicted"/>
<evidence type="ECO:0000256" key="1">
    <source>
        <dbReference type="SAM" id="MobiDB-lite"/>
    </source>
</evidence>
<comment type="caution">
    <text evidence="2">The sequence shown here is derived from an EMBL/GenBank/DDBJ whole genome shotgun (WGS) entry which is preliminary data.</text>
</comment>
<sequence>MVELSSTTSIGEFEATLLKARSIPDSDNPDHSDVESSQSNPYLQNGDILTRIPHFTRPVKIPIHQHLLGGTRQEKQDSQELVKANL</sequence>
<feature type="non-terminal residue" evidence="2">
    <location>
        <position position="1"/>
    </location>
</feature>
<feature type="compositionally biased region" description="Basic and acidic residues" evidence="1">
    <location>
        <begin position="22"/>
        <end position="34"/>
    </location>
</feature>
<dbReference type="OrthoDB" id="1453233at2759"/>
<reference evidence="2" key="1">
    <citation type="submission" date="2018-05" db="EMBL/GenBank/DDBJ databases">
        <title>Draft genome of Mucuna pruriens seed.</title>
        <authorList>
            <person name="Nnadi N.E."/>
            <person name="Vos R."/>
            <person name="Hasami M.H."/>
            <person name="Devisetty U.K."/>
            <person name="Aguiy J.C."/>
        </authorList>
    </citation>
    <scope>NUCLEOTIDE SEQUENCE [LARGE SCALE GENOMIC DNA]</scope>
    <source>
        <strain evidence="2">JCA_2017</strain>
    </source>
</reference>
<dbReference type="Proteomes" id="UP000257109">
    <property type="component" value="Unassembled WGS sequence"/>
</dbReference>
<evidence type="ECO:0000313" key="2">
    <source>
        <dbReference type="EMBL" id="RDX95097.1"/>
    </source>
</evidence>
<protein>
    <submittedName>
        <fullName evidence="2">Uncharacterized protein</fullName>
    </submittedName>
</protein>
<keyword evidence="3" id="KW-1185">Reference proteome</keyword>
<dbReference type="EMBL" id="QJKJ01004207">
    <property type="protein sequence ID" value="RDX95097.1"/>
    <property type="molecule type" value="Genomic_DNA"/>
</dbReference>
<name>A0A371GX24_MUCPR</name>
<accession>A0A371GX24</accession>
<gene>
    <name evidence="2" type="ORF">CR513_22422</name>
</gene>
<feature type="region of interest" description="Disordered" evidence="1">
    <location>
        <begin position="20"/>
        <end position="46"/>
    </location>
</feature>
<feature type="region of interest" description="Disordered" evidence="1">
    <location>
        <begin position="67"/>
        <end position="86"/>
    </location>
</feature>
<organism evidence="2 3">
    <name type="scientific">Mucuna pruriens</name>
    <name type="common">Velvet bean</name>
    <name type="synonym">Dolichos pruriens</name>
    <dbReference type="NCBI Taxonomy" id="157652"/>
    <lineage>
        <taxon>Eukaryota</taxon>
        <taxon>Viridiplantae</taxon>
        <taxon>Streptophyta</taxon>
        <taxon>Embryophyta</taxon>
        <taxon>Tracheophyta</taxon>
        <taxon>Spermatophyta</taxon>
        <taxon>Magnoliopsida</taxon>
        <taxon>eudicotyledons</taxon>
        <taxon>Gunneridae</taxon>
        <taxon>Pentapetalae</taxon>
        <taxon>rosids</taxon>
        <taxon>fabids</taxon>
        <taxon>Fabales</taxon>
        <taxon>Fabaceae</taxon>
        <taxon>Papilionoideae</taxon>
        <taxon>50 kb inversion clade</taxon>
        <taxon>NPAAA clade</taxon>
        <taxon>indigoferoid/millettioid clade</taxon>
        <taxon>Phaseoleae</taxon>
        <taxon>Mucuna</taxon>
    </lineage>
</organism>